<dbReference type="RefSeq" id="WP_109094455.1">
    <property type="nucleotide sequence ID" value="NZ_CAMELQ010000017.1"/>
</dbReference>
<keyword evidence="1" id="KW-0472">Membrane</keyword>
<comment type="caution">
    <text evidence="2">The sequence shown here is derived from an EMBL/GenBank/DDBJ whole genome shotgun (WGS) entry which is preliminary data.</text>
</comment>
<dbReference type="InterPro" id="IPR016566">
    <property type="entry name" value="UCP010219"/>
</dbReference>
<dbReference type="OrthoDB" id="5244221at2"/>
<organism evidence="2 3">
    <name type="scientific">Ancrocorticia populi</name>
    <dbReference type="NCBI Taxonomy" id="2175228"/>
    <lineage>
        <taxon>Bacteria</taxon>
        <taxon>Bacillati</taxon>
        <taxon>Actinomycetota</taxon>
        <taxon>Actinomycetes</taxon>
        <taxon>Actinomycetales</taxon>
        <taxon>Actinomycetaceae</taxon>
        <taxon>Ancrocorticia</taxon>
    </lineage>
</organism>
<gene>
    <name evidence="2" type="ORF">DD236_11040</name>
</gene>
<dbReference type="Proteomes" id="UP000245283">
    <property type="component" value="Unassembled WGS sequence"/>
</dbReference>
<feature type="transmembrane region" description="Helical" evidence="1">
    <location>
        <begin position="183"/>
        <end position="204"/>
    </location>
</feature>
<feature type="transmembrane region" description="Helical" evidence="1">
    <location>
        <begin position="77"/>
        <end position="94"/>
    </location>
</feature>
<name>A0A2V1K4I7_9ACTO</name>
<dbReference type="PIRSF" id="PIRSF010219">
    <property type="entry name" value="UCP010219"/>
    <property type="match status" value="1"/>
</dbReference>
<keyword evidence="1" id="KW-1133">Transmembrane helix</keyword>
<dbReference type="AlphaFoldDB" id="A0A2V1K4I7"/>
<dbReference type="EMBL" id="QETB01000006">
    <property type="protein sequence ID" value="PWF24559.1"/>
    <property type="molecule type" value="Genomic_DNA"/>
</dbReference>
<accession>A0A2V1K4I7</accession>
<reference evidence="3" key="1">
    <citation type="submission" date="2018-05" db="EMBL/GenBank/DDBJ databases">
        <authorList>
            <person name="Li Y."/>
        </authorList>
    </citation>
    <scope>NUCLEOTIDE SEQUENCE [LARGE SCALE GENOMIC DNA]</scope>
    <source>
        <strain evidence="3">sk1b4</strain>
    </source>
</reference>
<proteinExistence type="predicted"/>
<evidence type="ECO:0000313" key="2">
    <source>
        <dbReference type="EMBL" id="PWF24559.1"/>
    </source>
</evidence>
<protein>
    <submittedName>
        <fullName evidence="2">DUF3159 domain-containing protein</fullName>
    </submittedName>
</protein>
<evidence type="ECO:0000313" key="3">
    <source>
        <dbReference type="Proteomes" id="UP000245283"/>
    </source>
</evidence>
<keyword evidence="3" id="KW-1185">Reference proteome</keyword>
<feature type="transmembrane region" description="Helical" evidence="1">
    <location>
        <begin position="153"/>
        <end position="171"/>
    </location>
</feature>
<sequence>MSEQPKHTGLNSVIAEEFDVWQALGGVRGLIETAAPGLVFIVVYVVSGELTPSIIAPVALSAACILLRLIQRIDVTPALGGLAGIAISAIWAWRSGEASNFFGMGLITNAAYLGGLLLSLAVRWPALGLLIGALRGDITSWRRDPALIGTKKAYWRITWLWCGLFAARLLVQAPLYFADSTTALGIARLVMGPFLFAFVAWLSWMMVRRLPAVTPEDSPAE</sequence>
<feature type="transmembrane region" description="Helical" evidence="1">
    <location>
        <begin position="106"/>
        <end position="132"/>
    </location>
</feature>
<keyword evidence="1" id="KW-0812">Transmembrane</keyword>
<dbReference type="Pfam" id="PF11361">
    <property type="entry name" value="DUF3159"/>
    <property type="match status" value="1"/>
</dbReference>
<evidence type="ECO:0000256" key="1">
    <source>
        <dbReference type="SAM" id="Phobius"/>
    </source>
</evidence>